<evidence type="ECO:0000313" key="7">
    <source>
        <dbReference type="Proteomes" id="UP000461010"/>
    </source>
</evidence>
<keyword evidence="3" id="KW-0804">Transcription</keyword>
<dbReference type="EMBL" id="WFKJ01000017">
    <property type="protein sequence ID" value="KAB7891481.1"/>
    <property type="molecule type" value="Genomic_DNA"/>
</dbReference>
<evidence type="ECO:0000256" key="3">
    <source>
        <dbReference type="ARBA" id="ARBA00023163"/>
    </source>
</evidence>
<evidence type="ECO:0000313" key="5">
    <source>
        <dbReference type="EMBL" id="KAB7889967.1"/>
    </source>
</evidence>
<feature type="domain" description="Peptidase S24/S26A/S26B/S26C" evidence="4">
    <location>
        <begin position="20"/>
        <end position="114"/>
    </location>
</feature>
<organism evidence="5 8">
    <name type="scientific">Poseidonibacter ostreae</name>
    <dbReference type="NCBI Taxonomy" id="2654171"/>
    <lineage>
        <taxon>Bacteria</taxon>
        <taxon>Pseudomonadati</taxon>
        <taxon>Campylobacterota</taxon>
        <taxon>Epsilonproteobacteria</taxon>
        <taxon>Campylobacterales</taxon>
        <taxon>Arcobacteraceae</taxon>
        <taxon>Poseidonibacter</taxon>
    </lineage>
</organism>
<evidence type="ECO:0000256" key="1">
    <source>
        <dbReference type="ARBA" id="ARBA00023015"/>
    </source>
</evidence>
<dbReference type="EMBL" id="WFKK01000008">
    <property type="protein sequence ID" value="KAB7889967.1"/>
    <property type="molecule type" value="Genomic_DNA"/>
</dbReference>
<keyword evidence="2" id="KW-0238">DNA-binding</keyword>
<dbReference type="PANTHER" id="PTHR40661:SF3">
    <property type="entry name" value="FELS-1 PROPHAGE TRANSCRIPTIONAL REGULATOR"/>
    <property type="match status" value="1"/>
</dbReference>
<evidence type="ECO:0000313" key="8">
    <source>
        <dbReference type="Proteomes" id="UP000472839"/>
    </source>
</evidence>
<evidence type="ECO:0000259" key="4">
    <source>
        <dbReference type="Pfam" id="PF00717"/>
    </source>
</evidence>
<evidence type="ECO:0000256" key="2">
    <source>
        <dbReference type="ARBA" id="ARBA00023125"/>
    </source>
</evidence>
<dbReference type="Proteomes" id="UP000472839">
    <property type="component" value="Unassembled WGS sequence"/>
</dbReference>
<name>A0A6L4WU88_9BACT</name>
<evidence type="ECO:0000313" key="6">
    <source>
        <dbReference type="EMBL" id="KAB7891481.1"/>
    </source>
</evidence>
<dbReference type="Pfam" id="PF00717">
    <property type="entry name" value="Peptidase_S24"/>
    <property type="match status" value="1"/>
</dbReference>
<dbReference type="PANTHER" id="PTHR40661">
    <property type="match status" value="1"/>
</dbReference>
<proteinExistence type="predicted"/>
<dbReference type="CDD" id="cd06529">
    <property type="entry name" value="S24_LexA-like"/>
    <property type="match status" value="1"/>
</dbReference>
<sequence>MSTINLEYTDVFDEKKVKSLVFSKHLINSSFKEESLFALLVDGKSMQPVINHKAVIVADLSNKELEDEKIYLLYYGNKMWVKKYSLKNKNFYSINPDFSHLVYKEDEVHIVAKVLITFTNL</sequence>
<keyword evidence="7" id="KW-1185">Reference proteome</keyword>
<accession>A0A6L4WU88</accession>
<dbReference type="Proteomes" id="UP000461010">
    <property type="component" value="Unassembled WGS sequence"/>
</dbReference>
<gene>
    <name evidence="6" type="ORF">GBG18_06910</name>
    <name evidence="5" type="ORF">GBG19_04350</name>
</gene>
<dbReference type="InterPro" id="IPR036286">
    <property type="entry name" value="LexA/Signal_pep-like_sf"/>
</dbReference>
<dbReference type="InterPro" id="IPR015927">
    <property type="entry name" value="Peptidase_S24_S26A/B/C"/>
</dbReference>
<reference evidence="7 8" key="1">
    <citation type="submission" date="2019-10" db="EMBL/GenBank/DDBJ databases">
        <title>Poseidonibacter ostreae sp. nov., isolated from the gut of the Ostrea denselamellosa.</title>
        <authorList>
            <person name="Choi A."/>
        </authorList>
    </citation>
    <scope>NUCLEOTIDE SEQUENCE [LARGE SCALE GENOMIC DNA]</scope>
    <source>
        <strain evidence="5 8">SJOD-M-33</strain>
        <strain evidence="6 7">SJOD-M-5</strain>
    </source>
</reference>
<protein>
    <submittedName>
        <fullName evidence="5">Peptidase</fullName>
    </submittedName>
</protein>
<dbReference type="Gene3D" id="2.10.109.10">
    <property type="entry name" value="Umud Fragment, subunit A"/>
    <property type="match status" value="1"/>
</dbReference>
<comment type="caution">
    <text evidence="5">The sequence shown here is derived from an EMBL/GenBank/DDBJ whole genome shotgun (WGS) entry which is preliminary data.</text>
</comment>
<keyword evidence="1" id="KW-0805">Transcription regulation</keyword>
<dbReference type="InterPro" id="IPR039418">
    <property type="entry name" value="LexA-like"/>
</dbReference>
<dbReference type="RefSeq" id="WP_152189650.1">
    <property type="nucleotide sequence ID" value="NZ_WFKI01000035.1"/>
</dbReference>
<dbReference type="GO" id="GO:0003677">
    <property type="term" value="F:DNA binding"/>
    <property type="evidence" value="ECO:0007669"/>
    <property type="project" value="UniProtKB-KW"/>
</dbReference>
<dbReference type="AlphaFoldDB" id="A0A6L4WU88"/>
<dbReference type="SUPFAM" id="SSF51306">
    <property type="entry name" value="LexA/Signal peptidase"/>
    <property type="match status" value="1"/>
</dbReference>